<feature type="non-terminal residue" evidence="1">
    <location>
        <position position="1"/>
    </location>
</feature>
<sequence length="56" mass="5995">PSSKLSPKILGYVARRDLLSPGEMLFVDSRHFSPETLKLSVLGSPGARQAKVGEGN</sequence>
<protein>
    <submittedName>
        <fullName evidence="1">Uncharacterized protein</fullName>
    </submittedName>
</protein>
<evidence type="ECO:0000313" key="2">
    <source>
        <dbReference type="Proteomes" id="UP000265520"/>
    </source>
</evidence>
<dbReference type="Proteomes" id="UP000265520">
    <property type="component" value="Unassembled WGS sequence"/>
</dbReference>
<name>A0A392Q463_9FABA</name>
<organism evidence="1 2">
    <name type="scientific">Trifolium medium</name>
    <dbReference type="NCBI Taxonomy" id="97028"/>
    <lineage>
        <taxon>Eukaryota</taxon>
        <taxon>Viridiplantae</taxon>
        <taxon>Streptophyta</taxon>
        <taxon>Embryophyta</taxon>
        <taxon>Tracheophyta</taxon>
        <taxon>Spermatophyta</taxon>
        <taxon>Magnoliopsida</taxon>
        <taxon>eudicotyledons</taxon>
        <taxon>Gunneridae</taxon>
        <taxon>Pentapetalae</taxon>
        <taxon>rosids</taxon>
        <taxon>fabids</taxon>
        <taxon>Fabales</taxon>
        <taxon>Fabaceae</taxon>
        <taxon>Papilionoideae</taxon>
        <taxon>50 kb inversion clade</taxon>
        <taxon>NPAAA clade</taxon>
        <taxon>Hologalegina</taxon>
        <taxon>IRL clade</taxon>
        <taxon>Trifolieae</taxon>
        <taxon>Trifolium</taxon>
    </lineage>
</organism>
<proteinExistence type="predicted"/>
<accession>A0A392Q463</accession>
<evidence type="ECO:0000313" key="1">
    <source>
        <dbReference type="EMBL" id="MCI18629.1"/>
    </source>
</evidence>
<dbReference type="AlphaFoldDB" id="A0A392Q463"/>
<comment type="caution">
    <text evidence="1">The sequence shown here is derived from an EMBL/GenBank/DDBJ whole genome shotgun (WGS) entry which is preliminary data.</text>
</comment>
<reference evidence="1 2" key="1">
    <citation type="journal article" date="2018" name="Front. Plant Sci.">
        <title>Red Clover (Trifolium pratense) and Zigzag Clover (T. medium) - A Picture of Genomic Similarities and Differences.</title>
        <authorList>
            <person name="Dluhosova J."/>
            <person name="Istvanek J."/>
            <person name="Nedelnik J."/>
            <person name="Repkova J."/>
        </authorList>
    </citation>
    <scope>NUCLEOTIDE SEQUENCE [LARGE SCALE GENOMIC DNA]</scope>
    <source>
        <strain evidence="2">cv. 10/8</strain>
        <tissue evidence="1">Leaf</tissue>
    </source>
</reference>
<keyword evidence="2" id="KW-1185">Reference proteome</keyword>
<dbReference type="EMBL" id="LXQA010111110">
    <property type="protein sequence ID" value="MCI18629.1"/>
    <property type="molecule type" value="Genomic_DNA"/>
</dbReference>